<evidence type="ECO:0000313" key="1">
    <source>
        <dbReference type="EMBL" id="SHI89274.1"/>
    </source>
</evidence>
<dbReference type="EMBL" id="FQYU01000002">
    <property type="protein sequence ID" value="SHI89274.1"/>
    <property type="molecule type" value="Genomic_DNA"/>
</dbReference>
<dbReference type="AlphaFoldDB" id="A0A1M6EUX0"/>
<reference evidence="2" key="1">
    <citation type="submission" date="2016-11" db="EMBL/GenBank/DDBJ databases">
        <authorList>
            <person name="Varghese N."/>
            <person name="Submissions S."/>
        </authorList>
    </citation>
    <scope>NUCLEOTIDE SEQUENCE [LARGE SCALE GENOMIC DNA]</scope>
    <source>
        <strain evidence="2">DSM 19858</strain>
    </source>
</reference>
<dbReference type="RefSeq" id="WP_139278083.1">
    <property type="nucleotide sequence ID" value="NZ_FQYU01000002.1"/>
</dbReference>
<sequence>MKAEVKTRCAFCHDVIETQHVFCEGDQVYLKGGNENPLTEEEWYPINFQWISVVRLEEHLR</sequence>
<name>A0A1M6EUX0_9FLAO</name>
<keyword evidence="2" id="KW-1185">Reference proteome</keyword>
<dbReference type="Proteomes" id="UP000184543">
    <property type="component" value="Unassembled WGS sequence"/>
</dbReference>
<evidence type="ECO:0000313" key="2">
    <source>
        <dbReference type="Proteomes" id="UP000184543"/>
    </source>
</evidence>
<dbReference type="STRING" id="192903.SAMN04488513_102189"/>
<gene>
    <name evidence="1" type="ORF">SAMN04488513_102189</name>
</gene>
<organism evidence="1 2">
    <name type="scientific">Pseudozobellia thermophila</name>
    <dbReference type="NCBI Taxonomy" id="192903"/>
    <lineage>
        <taxon>Bacteria</taxon>
        <taxon>Pseudomonadati</taxon>
        <taxon>Bacteroidota</taxon>
        <taxon>Flavobacteriia</taxon>
        <taxon>Flavobacteriales</taxon>
        <taxon>Flavobacteriaceae</taxon>
        <taxon>Pseudozobellia</taxon>
    </lineage>
</organism>
<dbReference type="OrthoDB" id="1450030at2"/>
<proteinExistence type="predicted"/>
<protein>
    <submittedName>
        <fullName evidence="1">Uncharacterized protein</fullName>
    </submittedName>
</protein>
<accession>A0A1M6EUX0</accession>